<comment type="caution">
    <text evidence="1">The sequence shown here is derived from an EMBL/GenBank/DDBJ whole genome shotgun (WGS) entry which is preliminary data.</text>
</comment>
<protein>
    <recommendedName>
        <fullName evidence="3">Fe2OG dioxygenase domain-containing protein</fullName>
    </recommendedName>
</protein>
<name>A0AAW3APX2_9TRYP</name>
<dbReference type="Proteomes" id="UP001500131">
    <property type="component" value="Unassembled WGS sequence"/>
</dbReference>
<dbReference type="InterPro" id="IPR027443">
    <property type="entry name" value="IPNS-like_sf"/>
</dbReference>
<proteinExistence type="predicted"/>
<gene>
    <name evidence="1" type="ORF">Q4I31_002388</name>
</gene>
<evidence type="ECO:0008006" key="3">
    <source>
        <dbReference type="Google" id="ProtNLM"/>
    </source>
</evidence>
<organism evidence="1 2">
    <name type="scientific">Leishmania lindenbergi</name>
    <dbReference type="NCBI Taxonomy" id="651832"/>
    <lineage>
        <taxon>Eukaryota</taxon>
        <taxon>Discoba</taxon>
        <taxon>Euglenozoa</taxon>
        <taxon>Kinetoplastea</taxon>
        <taxon>Metakinetoplastina</taxon>
        <taxon>Trypanosomatida</taxon>
        <taxon>Trypanosomatidae</taxon>
        <taxon>Leishmaniinae</taxon>
        <taxon>Leishmania</taxon>
    </lineage>
</organism>
<evidence type="ECO:0000313" key="2">
    <source>
        <dbReference type="Proteomes" id="UP001500131"/>
    </source>
</evidence>
<dbReference type="SUPFAM" id="SSF51197">
    <property type="entry name" value="Clavaminate synthase-like"/>
    <property type="match status" value="1"/>
</dbReference>
<dbReference type="Gene3D" id="2.60.120.330">
    <property type="entry name" value="B-lactam Antibiotic, Isopenicillin N Synthase, Chain"/>
    <property type="match status" value="1"/>
</dbReference>
<sequence>MFSMGLGSTDYSTTGLCFPSCAALVAAAALGQGPRLLSNSRHLPIHPPPPLPLTHKRCQMKPWRVANRFTPVEVQRAFAALRQNGAILHGLSGTSSHPLHPFVHRRGGAGGHQRDHIELPLHHMYAANAVYQQLPVEVRLVCAGLHEAALAYAQEALREPSVSCAARDEILNNLDRKSVLRVLRYPAGSGCRPHVDPGLCTALLVGSAGGLEVSTTDAVPAPFASRPGDYTSHVASSPTLMHAEHSNVPDTLPHWEPVLTAHSGEAIVMAGNMLRVVSGGALLGVLHRVRQDWVPDTPRADGQCSPSLSTACIASRATAETNPVSATFRFNIVVELRPAEAKRWYAAMSRWSPLSPVSSPPSMT</sequence>
<keyword evidence="2" id="KW-1185">Reference proteome</keyword>
<dbReference type="AlphaFoldDB" id="A0AAW3APX2"/>
<dbReference type="EMBL" id="JBAMZK010000016">
    <property type="protein sequence ID" value="KAL0509300.1"/>
    <property type="molecule type" value="Genomic_DNA"/>
</dbReference>
<reference evidence="1 2" key="1">
    <citation type="submission" date="2024-02" db="EMBL/GenBank/DDBJ databases">
        <title>FIRST GENOME SEQUENCES OF Leishmania (Viannia) shawi, Leishmania (Viannia) lindenbergi AND Leishmania (Viannia) utingensis.</title>
        <authorList>
            <person name="Resadore F."/>
            <person name="Custodio M.G.F."/>
            <person name="Boite M.C."/>
            <person name="Cupolillo E."/>
            <person name="Ferreira G.E.M."/>
        </authorList>
    </citation>
    <scope>NUCLEOTIDE SEQUENCE [LARGE SCALE GENOMIC DNA]</scope>
    <source>
        <strain evidence="1 2">MHOM/BR/1966/M15733</strain>
    </source>
</reference>
<accession>A0AAW3APX2</accession>
<evidence type="ECO:0000313" key="1">
    <source>
        <dbReference type="EMBL" id="KAL0509300.1"/>
    </source>
</evidence>